<evidence type="ECO:0000256" key="1">
    <source>
        <dbReference type="SAM" id="MobiDB-lite"/>
    </source>
</evidence>
<proteinExistence type="predicted"/>
<evidence type="ECO:0000313" key="2">
    <source>
        <dbReference type="EMBL" id="MDN4616011.1"/>
    </source>
</evidence>
<accession>A0ABT8KEY6</accession>
<reference evidence="2" key="1">
    <citation type="submission" date="2023-06" db="EMBL/GenBank/DDBJ databases">
        <title>MT1 and MT2 Draft Genomes of Novel Species.</title>
        <authorList>
            <person name="Venkateswaran K."/>
        </authorList>
    </citation>
    <scope>NUCLEOTIDE SEQUENCE</scope>
    <source>
        <strain evidence="2">F6_8S_P_1B</strain>
    </source>
</reference>
<feature type="compositionally biased region" description="Basic and acidic residues" evidence="1">
    <location>
        <begin position="1"/>
        <end position="18"/>
    </location>
</feature>
<dbReference type="EMBL" id="JAROCF010000001">
    <property type="protein sequence ID" value="MDN4616011.1"/>
    <property type="molecule type" value="Genomic_DNA"/>
</dbReference>
<feature type="compositionally biased region" description="Basic and acidic residues" evidence="1">
    <location>
        <begin position="122"/>
        <end position="143"/>
    </location>
</feature>
<gene>
    <name evidence="2" type="ORF">P5G50_16290</name>
</gene>
<protein>
    <submittedName>
        <fullName evidence="2">Uncharacterized protein</fullName>
    </submittedName>
</protein>
<name>A0ABT8KEY6_9MICO</name>
<organism evidence="2 3">
    <name type="scientific">Leifsonia williamsii</name>
    <dbReference type="NCBI Taxonomy" id="3035919"/>
    <lineage>
        <taxon>Bacteria</taxon>
        <taxon>Bacillati</taxon>
        <taxon>Actinomycetota</taxon>
        <taxon>Actinomycetes</taxon>
        <taxon>Micrococcales</taxon>
        <taxon>Microbacteriaceae</taxon>
        <taxon>Leifsonia</taxon>
    </lineage>
</organism>
<evidence type="ECO:0000313" key="3">
    <source>
        <dbReference type="Proteomes" id="UP001174208"/>
    </source>
</evidence>
<sequence length="143" mass="16694">MGELREGLWYPDTDHPDEGPWPDEDQPGDVVKLLSLLRYFARNGEPPYKHSFNDLEDGIWEFKVSSKRFPMFDTDGAGLFSPKLRIGSIDEAVPGAEYWEFPEFDWNVRLTHCFPKSSQRTPRKEIDEAHRIRSEDIAHDTRN</sequence>
<dbReference type="Proteomes" id="UP001174208">
    <property type="component" value="Unassembled WGS sequence"/>
</dbReference>
<comment type="caution">
    <text evidence="2">The sequence shown here is derived from an EMBL/GenBank/DDBJ whole genome shotgun (WGS) entry which is preliminary data.</text>
</comment>
<feature type="region of interest" description="Disordered" evidence="1">
    <location>
        <begin position="1"/>
        <end position="25"/>
    </location>
</feature>
<feature type="region of interest" description="Disordered" evidence="1">
    <location>
        <begin position="117"/>
        <end position="143"/>
    </location>
</feature>
<dbReference type="RefSeq" id="WP_301211952.1">
    <property type="nucleotide sequence ID" value="NZ_JAROCF010000001.1"/>
</dbReference>
<keyword evidence="3" id="KW-1185">Reference proteome</keyword>